<comment type="caution">
    <text evidence="1">The sequence shown here is derived from an EMBL/GenBank/DDBJ whole genome shotgun (WGS) entry which is preliminary data.</text>
</comment>
<dbReference type="GO" id="GO:0003964">
    <property type="term" value="F:RNA-directed DNA polymerase activity"/>
    <property type="evidence" value="ECO:0007669"/>
    <property type="project" value="UniProtKB-KW"/>
</dbReference>
<keyword evidence="1" id="KW-0808">Transferase</keyword>
<proteinExistence type="predicted"/>
<dbReference type="PANTHER" id="PTHR33116:SF86">
    <property type="entry name" value="REVERSE TRANSCRIPTASE DOMAIN-CONTAINING PROTEIN"/>
    <property type="match status" value="1"/>
</dbReference>
<evidence type="ECO:0000313" key="1">
    <source>
        <dbReference type="EMBL" id="MCI19218.1"/>
    </source>
</evidence>
<sequence length="178" mass="20757">FLVPQHICDQIEKAICKFWWGGYDTQRKIHWKARRELFRSKKVGGLGFRSIRLFNEALLAKQAWRLHTMPNSTLARTYKAKYYPSGNIFQASNGPYPSYAWRSICQATEVIKRGSCWNVGNGQDISIWSDNWVPQQNGFKILTRPNGVNRVDKVSELIEGQPPKWNHSLIDQRWKLYG</sequence>
<keyword evidence="2" id="KW-1185">Reference proteome</keyword>
<dbReference type="EMBL" id="LXQA010113799">
    <property type="protein sequence ID" value="MCI19218.1"/>
    <property type="molecule type" value="Genomic_DNA"/>
</dbReference>
<dbReference type="Proteomes" id="UP000265520">
    <property type="component" value="Unassembled WGS sequence"/>
</dbReference>
<protein>
    <submittedName>
        <fullName evidence="1">Reverse transcriptase-like protein</fullName>
    </submittedName>
</protein>
<feature type="non-terminal residue" evidence="1">
    <location>
        <position position="1"/>
    </location>
</feature>
<dbReference type="AlphaFoldDB" id="A0A392Q529"/>
<dbReference type="PANTHER" id="PTHR33116">
    <property type="entry name" value="REVERSE TRANSCRIPTASE ZINC-BINDING DOMAIN-CONTAINING PROTEIN-RELATED-RELATED"/>
    <property type="match status" value="1"/>
</dbReference>
<keyword evidence="1" id="KW-0695">RNA-directed DNA polymerase</keyword>
<name>A0A392Q529_9FABA</name>
<evidence type="ECO:0000313" key="2">
    <source>
        <dbReference type="Proteomes" id="UP000265520"/>
    </source>
</evidence>
<organism evidence="1 2">
    <name type="scientific">Trifolium medium</name>
    <dbReference type="NCBI Taxonomy" id="97028"/>
    <lineage>
        <taxon>Eukaryota</taxon>
        <taxon>Viridiplantae</taxon>
        <taxon>Streptophyta</taxon>
        <taxon>Embryophyta</taxon>
        <taxon>Tracheophyta</taxon>
        <taxon>Spermatophyta</taxon>
        <taxon>Magnoliopsida</taxon>
        <taxon>eudicotyledons</taxon>
        <taxon>Gunneridae</taxon>
        <taxon>Pentapetalae</taxon>
        <taxon>rosids</taxon>
        <taxon>fabids</taxon>
        <taxon>Fabales</taxon>
        <taxon>Fabaceae</taxon>
        <taxon>Papilionoideae</taxon>
        <taxon>50 kb inversion clade</taxon>
        <taxon>NPAAA clade</taxon>
        <taxon>Hologalegina</taxon>
        <taxon>IRL clade</taxon>
        <taxon>Trifolieae</taxon>
        <taxon>Trifolium</taxon>
    </lineage>
</organism>
<reference evidence="1 2" key="1">
    <citation type="journal article" date="2018" name="Front. Plant Sci.">
        <title>Red Clover (Trifolium pratense) and Zigzag Clover (T. medium) - A Picture of Genomic Similarities and Differences.</title>
        <authorList>
            <person name="Dluhosova J."/>
            <person name="Istvanek J."/>
            <person name="Nedelnik J."/>
            <person name="Repkova J."/>
        </authorList>
    </citation>
    <scope>NUCLEOTIDE SEQUENCE [LARGE SCALE GENOMIC DNA]</scope>
    <source>
        <strain evidence="2">cv. 10/8</strain>
        <tissue evidence="1">Leaf</tissue>
    </source>
</reference>
<keyword evidence="1" id="KW-0548">Nucleotidyltransferase</keyword>
<accession>A0A392Q529</accession>